<evidence type="ECO:0000313" key="2">
    <source>
        <dbReference type="EMBL" id="KAK4352297.1"/>
    </source>
</evidence>
<proteinExistence type="predicted"/>
<dbReference type="AlphaFoldDB" id="A0AAE1V233"/>
<reference evidence="2" key="1">
    <citation type="submission" date="2023-12" db="EMBL/GenBank/DDBJ databases">
        <title>Genome assembly of Anisodus tanguticus.</title>
        <authorList>
            <person name="Wang Y.-J."/>
        </authorList>
    </citation>
    <scope>NUCLEOTIDE SEQUENCE</scope>
    <source>
        <strain evidence="2">KB-2021</strain>
        <tissue evidence="2">Leaf</tissue>
    </source>
</reference>
<feature type="region of interest" description="Disordered" evidence="1">
    <location>
        <begin position="12"/>
        <end position="46"/>
    </location>
</feature>
<dbReference type="EMBL" id="JAVYJV010000015">
    <property type="protein sequence ID" value="KAK4352297.1"/>
    <property type="molecule type" value="Genomic_DNA"/>
</dbReference>
<accession>A0AAE1V233</accession>
<organism evidence="2 3">
    <name type="scientific">Anisodus tanguticus</name>
    <dbReference type="NCBI Taxonomy" id="243964"/>
    <lineage>
        <taxon>Eukaryota</taxon>
        <taxon>Viridiplantae</taxon>
        <taxon>Streptophyta</taxon>
        <taxon>Embryophyta</taxon>
        <taxon>Tracheophyta</taxon>
        <taxon>Spermatophyta</taxon>
        <taxon>Magnoliopsida</taxon>
        <taxon>eudicotyledons</taxon>
        <taxon>Gunneridae</taxon>
        <taxon>Pentapetalae</taxon>
        <taxon>asterids</taxon>
        <taxon>lamiids</taxon>
        <taxon>Solanales</taxon>
        <taxon>Solanaceae</taxon>
        <taxon>Solanoideae</taxon>
        <taxon>Hyoscyameae</taxon>
        <taxon>Anisodus</taxon>
    </lineage>
</organism>
<protein>
    <submittedName>
        <fullName evidence="2">Uncharacterized protein</fullName>
    </submittedName>
</protein>
<dbReference type="PANTHER" id="PTHR45098">
    <property type="entry name" value="DNAJ DOMAIN CONTAINING PROTEIN, EXPRESSED"/>
    <property type="match status" value="1"/>
</dbReference>
<feature type="compositionally biased region" description="Basic and acidic residues" evidence="1">
    <location>
        <begin position="28"/>
        <end position="38"/>
    </location>
</feature>
<dbReference type="PANTHER" id="PTHR45098:SF1">
    <property type="entry name" value="DNAJ DOMAIN CONTAINING PROTEIN, EXPRESSED"/>
    <property type="match status" value="1"/>
</dbReference>
<dbReference type="Proteomes" id="UP001291623">
    <property type="component" value="Unassembled WGS sequence"/>
</dbReference>
<keyword evidence="3" id="KW-1185">Reference proteome</keyword>
<evidence type="ECO:0000256" key="1">
    <source>
        <dbReference type="SAM" id="MobiDB-lite"/>
    </source>
</evidence>
<comment type="caution">
    <text evidence="2">The sequence shown here is derived from an EMBL/GenBank/DDBJ whole genome shotgun (WGS) entry which is preliminary data.</text>
</comment>
<name>A0AAE1V233_9SOLA</name>
<feature type="compositionally biased region" description="Basic and acidic residues" evidence="1">
    <location>
        <begin position="64"/>
        <end position="75"/>
    </location>
</feature>
<feature type="region of interest" description="Disordered" evidence="1">
    <location>
        <begin position="64"/>
        <end position="133"/>
    </location>
</feature>
<gene>
    <name evidence="2" type="ORF">RND71_027815</name>
</gene>
<evidence type="ECO:0000313" key="3">
    <source>
        <dbReference type="Proteomes" id="UP001291623"/>
    </source>
</evidence>
<sequence>MKLFGALLRVKRQKIQRQSQQDSKRRKIMSDLDARERAAFAPDAPQRIARKLKDEIARIRAMHSKEKEAHTRAKESSVPLQPFQPPMPSPFFNAGEPSNLVIAGHQKFEDEELEKMRKAAQKKKSNVEGSSSS</sequence>